<keyword evidence="5" id="KW-0810">Translation regulation</keyword>
<dbReference type="GO" id="GO:0003730">
    <property type="term" value="F:mRNA 3'-UTR binding"/>
    <property type="evidence" value="ECO:0007669"/>
    <property type="project" value="TreeGrafter"/>
</dbReference>
<dbReference type="InterPro" id="IPR012677">
    <property type="entry name" value="Nucleotide-bd_a/b_plait_sf"/>
</dbReference>
<dbReference type="GO" id="GO:0070935">
    <property type="term" value="P:3'-UTR-mediated mRNA stabilization"/>
    <property type="evidence" value="ECO:0007669"/>
    <property type="project" value="TreeGrafter"/>
</dbReference>
<keyword evidence="6" id="KW-0744">Spermatogenesis</keyword>
<feature type="region of interest" description="Disordered" evidence="9">
    <location>
        <begin position="276"/>
        <end position="421"/>
    </location>
</feature>
<keyword evidence="3" id="KW-0963">Cytoplasm</keyword>
<evidence type="ECO:0000256" key="9">
    <source>
        <dbReference type="SAM" id="MobiDB-lite"/>
    </source>
</evidence>
<keyword evidence="2" id="KW-0217">Developmental protein</keyword>
<evidence type="ECO:0000313" key="11">
    <source>
        <dbReference type="EMBL" id="JAT93757.1"/>
    </source>
</evidence>
<evidence type="ECO:0000256" key="8">
    <source>
        <dbReference type="PROSITE-ProRule" id="PRU00176"/>
    </source>
</evidence>
<evidence type="ECO:0000256" key="2">
    <source>
        <dbReference type="ARBA" id="ARBA00022473"/>
    </source>
</evidence>
<feature type="domain" description="RRM" evidence="10">
    <location>
        <begin position="34"/>
        <end position="111"/>
    </location>
</feature>
<dbReference type="GO" id="GO:0051321">
    <property type="term" value="P:meiotic cell cycle"/>
    <property type="evidence" value="ECO:0007669"/>
    <property type="project" value="UniProtKB-ARBA"/>
</dbReference>
<evidence type="ECO:0000256" key="7">
    <source>
        <dbReference type="ARBA" id="ARBA00022884"/>
    </source>
</evidence>
<dbReference type="GO" id="GO:0005737">
    <property type="term" value="C:cytoplasm"/>
    <property type="evidence" value="ECO:0007669"/>
    <property type="project" value="UniProtKB-SubCell"/>
</dbReference>
<evidence type="ECO:0000259" key="10">
    <source>
        <dbReference type="PROSITE" id="PS50102"/>
    </source>
</evidence>
<dbReference type="GO" id="GO:0007283">
    <property type="term" value="P:spermatogenesis"/>
    <property type="evidence" value="ECO:0007669"/>
    <property type="project" value="UniProtKB-KW"/>
</dbReference>
<feature type="compositionally biased region" description="Polar residues" evidence="9">
    <location>
        <begin position="1"/>
        <end position="18"/>
    </location>
</feature>
<feature type="compositionally biased region" description="Polar residues" evidence="9">
    <location>
        <begin position="316"/>
        <end position="335"/>
    </location>
</feature>
<evidence type="ECO:0000256" key="3">
    <source>
        <dbReference type="ARBA" id="ARBA00022490"/>
    </source>
</evidence>
<dbReference type="AlphaFoldDB" id="A0A1E1X3C9"/>
<accession>A0A1E1X3C9</accession>
<proteinExistence type="evidence at transcript level"/>
<keyword evidence="7 8" id="KW-0694">RNA-binding</keyword>
<organism evidence="11">
    <name type="scientific">Amblyomma aureolatum</name>
    <dbReference type="NCBI Taxonomy" id="187763"/>
    <lineage>
        <taxon>Eukaryota</taxon>
        <taxon>Metazoa</taxon>
        <taxon>Ecdysozoa</taxon>
        <taxon>Arthropoda</taxon>
        <taxon>Chelicerata</taxon>
        <taxon>Arachnida</taxon>
        <taxon>Acari</taxon>
        <taxon>Parasitiformes</taxon>
        <taxon>Ixodida</taxon>
        <taxon>Ixodoidea</taxon>
        <taxon>Ixodidae</taxon>
        <taxon>Amblyomminae</taxon>
        <taxon>Amblyomma</taxon>
    </lineage>
</organism>
<dbReference type="GO" id="GO:0045948">
    <property type="term" value="P:positive regulation of translational initiation"/>
    <property type="evidence" value="ECO:0007669"/>
    <property type="project" value="TreeGrafter"/>
</dbReference>
<dbReference type="InterPro" id="IPR034988">
    <property type="entry name" value="DAZ_BOULE_RRM"/>
</dbReference>
<dbReference type="InterPro" id="IPR035979">
    <property type="entry name" value="RBD_domain_sf"/>
</dbReference>
<dbReference type="SMART" id="SM00360">
    <property type="entry name" value="RRM"/>
    <property type="match status" value="1"/>
</dbReference>
<keyword evidence="4" id="KW-0221">Differentiation</keyword>
<dbReference type="PROSITE" id="PS50102">
    <property type="entry name" value="RRM"/>
    <property type="match status" value="1"/>
</dbReference>
<feature type="non-terminal residue" evidence="11">
    <location>
        <position position="1"/>
    </location>
</feature>
<protein>
    <submittedName>
        <fullName evidence="11">Putative positive regulation of translational initiation</fullName>
    </submittedName>
</protein>
<dbReference type="SUPFAM" id="SSF54928">
    <property type="entry name" value="RNA-binding domain, RBD"/>
    <property type="match status" value="1"/>
</dbReference>
<reference evidence="11" key="1">
    <citation type="journal article" date="2017" name="Front. Cell. Infect. Microbiol.">
        <title>The Distinct Transcriptional Response of the Midgut of Amblyomma sculptum and Amblyomma aureolatum Ticks to Rickettsia rickettsii Correlates to Their Differences in Susceptibility to Infection.</title>
        <authorList>
            <person name="Martins L.A."/>
            <person name="Galletti M.F.B.M."/>
            <person name="Ribeiro J.M."/>
            <person name="Fujita A."/>
            <person name="Costa F.B."/>
            <person name="Labruna M.B."/>
            <person name="Daffre S."/>
            <person name="Fogaca A.C."/>
        </authorList>
    </citation>
    <scope>NUCLEOTIDE SEQUENCE</scope>
</reference>
<feature type="region of interest" description="Disordered" evidence="9">
    <location>
        <begin position="1"/>
        <end position="25"/>
    </location>
</feature>
<evidence type="ECO:0000256" key="4">
    <source>
        <dbReference type="ARBA" id="ARBA00022782"/>
    </source>
</evidence>
<feature type="compositionally biased region" description="Low complexity" evidence="9">
    <location>
        <begin position="294"/>
        <end position="308"/>
    </location>
</feature>
<dbReference type="PANTHER" id="PTHR11176:SF57">
    <property type="entry name" value="PROTEIN BOULE"/>
    <property type="match status" value="1"/>
</dbReference>
<dbReference type="Pfam" id="PF00076">
    <property type="entry name" value="RRM_1"/>
    <property type="match status" value="1"/>
</dbReference>
<evidence type="ECO:0000256" key="1">
    <source>
        <dbReference type="ARBA" id="ARBA00004496"/>
    </source>
</evidence>
<dbReference type="GO" id="GO:0030154">
    <property type="term" value="P:cell differentiation"/>
    <property type="evidence" value="ECO:0007669"/>
    <property type="project" value="UniProtKB-KW"/>
</dbReference>
<dbReference type="CDD" id="cd12412">
    <property type="entry name" value="RRM_DAZL_BOULE"/>
    <property type="match status" value="1"/>
</dbReference>
<dbReference type="PANTHER" id="PTHR11176">
    <property type="entry name" value="BOULE-RELATED"/>
    <property type="match status" value="1"/>
</dbReference>
<dbReference type="EMBL" id="GFAC01005431">
    <property type="protein sequence ID" value="JAT93757.1"/>
    <property type="molecule type" value="mRNA"/>
</dbReference>
<dbReference type="Gene3D" id="3.30.70.330">
    <property type="match status" value="1"/>
</dbReference>
<name>A0A1E1X3C9_9ACAR</name>
<evidence type="ECO:0000256" key="5">
    <source>
        <dbReference type="ARBA" id="ARBA00022845"/>
    </source>
</evidence>
<dbReference type="GO" id="GO:0008494">
    <property type="term" value="F:translation activator activity"/>
    <property type="evidence" value="ECO:0007669"/>
    <property type="project" value="TreeGrafter"/>
</dbReference>
<dbReference type="InterPro" id="IPR000504">
    <property type="entry name" value="RRM_dom"/>
</dbReference>
<evidence type="ECO:0000256" key="6">
    <source>
        <dbReference type="ARBA" id="ARBA00022871"/>
    </source>
</evidence>
<dbReference type="FunFam" id="3.30.70.330:FF:000167">
    <property type="entry name" value="protein boule-like isoform X1"/>
    <property type="match status" value="1"/>
</dbReference>
<comment type="subcellular location">
    <subcellularLocation>
        <location evidence="1">Cytoplasm</location>
    </subcellularLocation>
</comment>
<sequence length="421" mass="44422">PSAANTMSTNSTEGSHSPSPAALNAPRYGTMVPKRIFVGGISASTTESELHELFSHYGVVTNAKIILDRAGVSKGYGFVTFDTEEDAQRAQASANNIMLRDRRLNIAPAIKKQPFSRVYDPTQSAPTGTVLYQNGVPYMYHNGTAFFHPDALAYQYSPPAATQASTATVAAASTAATTAGYPVVYQQPVYYPQQTFQYPNVWSAPNGQWRWAAPALLCNTHSSQAASHPAAAHPTYLYPAAMVGPSHNGSPASCEGQEYQDPAIVETGSEVGAAVMPSTPARKQDDGGGTPTRSSLLASVSSSASLGSFWAKRPSSPGTPCTPTNSSDGSASTPSPLLGASTPAQIPRRPRELAPRQRRYTAPPEALCTFLEDCSQGGERDISDGQPQYSEAAKRGGPGATWRDCLFGTPPTPASTRSQCP</sequence>